<keyword evidence="2" id="KW-0472">Membrane</keyword>
<reference evidence="3 4" key="1">
    <citation type="journal article" date="2019" name="Biochem. Eng. J.">
        <title>Metabolic engineering of the marine bacteria Neptunomonas concharum for the production of acetoin and meso-2,3-butanediol from acetate.</title>
        <authorList>
            <person name="Li W."/>
            <person name="Pu N."/>
            <person name="Liu C.-X."/>
            <person name="Yuan Q.-P."/>
            <person name="Li Z.-J."/>
        </authorList>
    </citation>
    <scope>NUCLEOTIDE SEQUENCE [LARGE SCALE GENOMIC DNA]</scope>
    <source>
        <strain evidence="3 4">JCM17730</strain>
    </source>
</reference>
<feature type="transmembrane region" description="Helical" evidence="2">
    <location>
        <begin position="6"/>
        <end position="27"/>
    </location>
</feature>
<keyword evidence="2" id="KW-0812">Transmembrane</keyword>
<dbReference type="OrthoDB" id="6088829at2"/>
<dbReference type="KEGG" id="ncu:F0U83_11605"/>
<keyword evidence="2" id="KW-1133">Transmembrane helix</keyword>
<feature type="region of interest" description="Disordered" evidence="1">
    <location>
        <begin position="219"/>
        <end position="258"/>
    </location>
</feature>
<accession>A0A5P1RDE0</accession>
<evidence type="ECO:0000313" key="4">
    <source>
        <dbReference type="Proteomes" id="UP000324760"/>
    </source>
</evidence>
<protein>
    <submittedName>
        <fullName evidence="3">Uncharacterized protein</fullName>
    </submittedName>
</protein>
<dbReference type="EMBL" id="CP043869">
    <property type="protein sequence ID" value="QEQ97302.1"/>
    <property type="molecule type" value="Genomic_DNA"/>
</dbReference>
<sequence length="258" mass="28944">MTSAETGMLIVAVIGALAGTAFVIQGLENQRQQKKAITQAIRSEIRTVQELVEGLTGPFMTESLYRFLHQYMLLQWKRLLELDHSSHTQTSLQACQQAMSSPPANYNYPAGSLTLCSDRAAALKATSAIKLLAKWLNGLLKQSAQTNKKVIHEQLKYAKICYEKLKIEGMLFDAIECEQTRGASVALYQYQNCLNALEQLDYRQQLDRQLYELRTHMDNIAEPSEQPDSADPEQANTELNDPDNLPEASSQDKGKHLP</sequence>
<name>A0A5P1RDE0_9GAMM</name>
<gene>
    <name evidence="3" type="ORF">F0U83_11605</name>
</gene>
<evidence type="ECO:0000256" key="1">
    <source>
        <dbReference type="SAM" id="MobiDB-lite"/>
    </source>
</evidence>
<dbReference type="AlphaFoldDB" id="A0A5P1RDE0"/>
<dbReference type="Proteomes" id="UP000324760">
    <property type="component" value="Chromosome"/>
</dbReference>
<evidence type="ECO:0000313" key="3">
    <source>
        <dbReference type="EMBL" id="QEQ97302.1"/>
    </source>
</evidence>
<evidence type="ECO:0000256" key="2">
    <source>
        <dbReference type="SAM" id="Phobius"/>
    </source>
</evidence>
<organism evidence="3 4">
    <name type="scientific">Neptunomonas concharum</name>
    <dbReference type="NCBI Taxonomy" id="1031538"/>
    <lineage>
        <taxon>Bacteria</taxon>
        <taxon>Pseudomonadati</taxon>
        <taxon>Pseudomonadota</taxon>
        <taxon>Gammaproteobacteria</taxon>
        <taxon>Oceanospirillales</taxon>
        <taxon>Oceanospirillaceae</taxon>
        <taxon>Neptunomonas</taxon>
    </lineage>
</organism>
<proteinExistence type="predicted"/>
<dbReference type="RefSeq" id="WP_138987056.1">
    <property type="nucleotide sequence ID" value="NZ_CP043869.1"/>
</dbReference>
<keyword evidence="4" id="KW-1185">Reference proteome</keyword>